<accession>Q012S2</accession>
<dbReference type="Pfam" id="PF09366">
    <property type="entry name" value="DUF1997"/>
    <property type="match status" value="1"/>
</dbReference>
<feature type="region of interest" description="Disordered" evidence="1">
    <location>
        <begin position="1"/>
        <end position="33"/>
    </location>
</feature>
<gene>
    <name evidence="2" type="ORF">OT_ostta08g03800</name>
</gene>
<dbReference type="InParanoid" id="Q012S2"/>
<evidence type="ECO:0000313" key="3">
    <source>
        <dbReference type="Proteomes" id="UP000009170"/>
    </source>
</evidence>
<dbReference type="AlphaFoldDB" id="Q012S2"/>
<dbReference type="GeneID" id="9831519"/>
<evidence type="ECO:0000313" key="2">
    <source>
        <dbReference type="EMBL" id="CAL55108.1"/>
    </source>
</evidence>
<protein>
    <submittedName>
        <fullName evidence="2">Uncharacterized protein</fullName>
    </submittedName>
</protein>
<sequence length="284" mass="31219">MATTTTTTTRWGGRWGGRATRTRGVGRTASNGWGRRVGRSRALVDAGAVETTAGGRLETFLCKPGRHAAFEATKTATRRVRERDDGRAVREYMALPASEYSTLDGESVERVSEDTFRVELSELSFLGFTLRPTLTARVRVREDGSGCEVRVEEMELSGSGIVESASEAFEIVSVNNVTWSDVPKEALNAEELEVLEASGGEFKDFHSETRVSVYLIIPGWFPFTIKSTERTGRFVVSQVVGQVVPRFLDQLAEDYRMWSSGDDSRTATGGGMFECKVDGECEVA</sequence>
<dbReference type="OMA" id="GWFPFTI"/>
<feature type="compositionally biased region" description="Low complexity" evidence="1">
    <location>
        <begin position="1"/>
        <end position="29"/>
    </location>
</feature>
<dbReference type="RefSeq" id="XP_003080940.1">
    <property type="nucleotide sequence ID" value="XM_003080892.1"/>
</dbReference>
<dbReference type="PANTHER" id="PTHR34131:SF3">
    <property type="entry name" value="(RAP ANNOTATION RELEASE2) GALACTOSE-BINDING LIKE DOMAIN CONTAINING PROTEIN"/>
    <property type="match status" value="1"/>
</dbReference>
<dbReference type="FunCoup" id="Q012S2">
    <property type="interactions" value="334"/>
</dbReference>
<reference evidence="3" key="1">
    <citation type="journal article" date="2006" name="Proc. Natl. Acad. Sci. U.S.A.">
        <title>Genome analysis of the smallest free-living eukaryote Ostreococcus tauri unveils many unique features.</title>
        <authorList>
            <person name="Derelle E."/>
            <person name="Ferraz C."/>
            <person name="Rombauts S."/>
            <person name="Rouze P."/>
            <person name="Worden A.Z."/>
            <person name="Robbens S."/>
            <person name="Partensky F."/>
            <person name="Degroeve S."/>
            <person name="Echeynie S."/>
            <person name="Cooke R."/>
            <person name="Saeys Y."/>
            <person name="Wuyts J."/>
            <person name="Jabbari K."/>
            <person name="Bowler C."/>
            <person name="Panaud O."/>
            <person name="Piegu B."/>
            <person name="Ball S.G."/>
            <person name="Ral J.-P."/>
            <person name="Bouget F.-Y."/>
            <person name="Piganeau G."/>
            <person name="De Baets B."/>
            <person name="Picard A."/>
            <person name="Delseny M."/>
            <person name="Demaille J."/>
            <person name="Van de Peer Y."/>
            <person name="Moreau H."/>
        </authorList>
    </citation>
    <scope>NUCLEOTIDE SEQUENCE [LARGE SCALE GENOMIC DNA]</scope>
    <source>
        <strain evidence="3">OTTH 0595 / CCAP 157/2 / RCC745</strain>
    </source>
</reference>
<proteinExistence type="predicted"/>
<reference evidence="2 3" key="2">
    <citation type="journal article" date="2014" name="BMC Genomics">
        <title>An improved genome of the model marine alga Ostreococcus tauri unfolds by assessing Illumina de novo assemblies.</title>
        <authorList>
            <person name="Blanc-Mathieu R."/>
            <person name="Verhelst B."/>
            <person name="Derelle E."/>
            <person name="Rombauts S."/>
            <person name="Bouget F.Y."/>
            <person name="Carre I."/>
            <person name="Chateau A."/>
            <person name="Eyre-Walker A."/>
            <person name="Grimsley N."/>
            <person name="Moreau H."/>
            <person name="Piegu B."/>
            <person name="Rivals E."/>
            <person name="Schackwitz W."/>
            <person name="Van de Peer Y."/>
            <person name="Piganeau G."/>
        </authorList>
    </citation>
    <scope>NUCLEOTIDE SEQUENCE [LARGE SCALE GENOMIC DNA]</scope>
    <source>
        <strain evidence="3">OTTH 0595 / CCAP 157/2 / RCC745</strain>
    </source>
</reference>
<dbReference type="InterPro" id="IPR018971">
    <property type="entry name" value="DUF1997"/>
</dbReference>
<dbReference type="KEGG" id="ota:OT_ostta08g03800"/>
<dbReference type="EMBL" id="CAID01000008">
    <property type="protein sequence ID" value="CAL55108.1"/>
    <property type="molecule type" value="Genomic_DNA"/>
</dbReference>
<dbReference type="PANTHER" id="PTHR34131">
    <property type="entry name" value="(RAP ANNOTATION RELEASE2) GALACTOSE-BINDING LIKE DOMAIN CONTAINING PROTEIN"/>
    <property type="match status" value="1"/>
</dbReference>
<dbReference type="STRING" id="70448.Q012S2"/>
<keyword evidence="3" id="KW-1185">Reference proteome</keyword>
<comment type="caution">
    <text evidence="2">The sequence shown here is derived from an EMBL/GenBank/DDBJ whole genome shotgun (WGS) entry which is preliminary data.</text>
</comment>
<dbReference type="OrthoDB" id="426136at2759"/>
<organism evidence="2 3">
    <name type="scientific">Ostreococcus tauri</name>
    <name type="common">Marine green alga</name>
    <dbReference type="NCBI Taxonomy" id="70448"/>
    <lineage>
        <taxon>Eukaryota</taxon>
        <taxon>Viridiplantae</taxon>
        <taxon>Chlorophyta</taxon>
        <taxon>Mamiellophyceae</taxon>
        <taxon>Mamiellales</taxon>
        <taxon>Bathycoccaceae</taxon>
        <taxon>Ostreococcus</taxon>
    </lineage>
</organism>
<dbReference type="Proteomes" id="UP000009170">
    <property type="component" value="Unassembled WGS sequence"/>
</dbReference>
<name>Q012S2_OSTTA</name>
<evidence type="ECO:0000256" key="1">
    <source>
        <dbReference type="SAM" id="MobiDB-lite"/>
    </source>
</evidence>